<evidence type="ECO:0000256" key="1">
    <source>
        <dbReference type="SAM" id="Phobius"/>
    </source>
</evidence>
<evidence type="ECO:0000313" key="4">
    <source>
        <dbReference type="Proteomes" id="UP000215596"/>
    </source>
</evidence>
<protein>
    <recommendedName>
        <fullName evidence="2">CAAX prenyl protease 2/Lysostaphin resistance protein A-like domain-containing protein</fullName>
    </recommendedName>
</protein>
<evidence type="ECO:0000259" key="2">
    <source>
        <dbReference type="Pfam" id="PF02517"/>
    </source>
</evidence>
<feature type="domain" description="CAAX prenyl protease 2/Lysostaphin resistance protein A-like" evidence="2">
    <location>
        <begin position="94"/>
        <end position="195"/>
    </location>
</feature>
<feature type="transmembrane region" description="Helical" evidence="1">
    <location>
        <begin position="5"/>
        <end position="24"/>
    </location>
</feature>
<feature type="transmembrane region" description="Helical" evidence="1">
    <location>
        <begin position="67"/>
        <end position="85"/>
    </location>
</feature>
<feature type="transmembrane region" description="Helical" evidence="1">
    <location>
        <begin position="30"/>
        <end position="47"/>
    </location>
</feature>
<comment type="caution">
    <text evidence="3">The sequence shown here is derived from an EMBL/GenBank/DDBJ whole genome shotgun (WGS) entry which is preliminary data.</text>
</comment>
<evidence type="ECO:0000313" key="3">
    <source>
        <dbReference type="EMBL" id="PAD73197.1"/>
    </source>
</evidence>
<reference evidence="3 4" key="1">
    <citation type="submission" date="2017-07" db="EMBL/GenBank/DDBJ databases">
        <title>Isolation and whole genome analysis of endospore-forming bacteria from heroin.</title>
        <authorList>
            <person name="Kalinowski J."/>
            <person name="Ahrens B."/>
            <person name="Al-Dilaimi A."/>
            <person name="Winkler A."/>
            <person name="Wibberg D."/>
            <person name="Schleenbecker U."/>
            <person name="Ruckert C."/>
            <person name="Wolfel R."/>
            <person name="Grass G."/>
        </authorList>
    </citation>
    <scope>NUCLEOTIDE SEQUENCE [LARGE SCALE GENOMIC DNA]</scope>
    <source>
        <strain evidence="3 4">7537-G1</strain>
    </source>
</reference>
<name>A0A268EJ86_9BACL</name>
<feature type="transmembrane region" description="Helical" evidence="1">
    <location>
        <begin position="125"/>
        <end position="148"/>
    </location>
</feature>
<dbReference type="EMBL" id="NPBY01000069">
    <property type="protein sequence ID" value="PAD73197.1"/>
    <property type="molecule type" value="Genomic_DNA"/>
</dbReference>
<dbReference type="OrthoDB" id="9777755at2"/>
<organism evidence="3 4">
    <name type="scientific">Paenibacillus campinasensis</name>
    <dbReference type="NCBI Taxonomy" id="66347"/>
    <lineage>
        <taxon>Bacteria</taxon>
        <taxon>Bacillati</taxon>
        <taxon>Bacillota</taxon>
        <taxon>Bacilli</taxon>
        <taxon>Bacillales</taxon>
        <taxon>Paenibacillaceae</taxon>
        <taxon>Paenibacillus</taxon>
    </lineage>
</organism>
<feature type="transmembrane region" description="Helical" evidence="1">
    <location>
        <begin position="154"/>
        <end position="174"/>
    </location>
</feature>
<accession>A0A268EJ86</accession>
<feature type="transmembrane region" description="Helical" evidence="1">
    <location>
        <begin position="91"/>
        <end position="113"/>
    </location>
</feature>
<keyword evidence="1" id="KW-0812">Transmembrane</keyword>
<sequence length="198" mass="23112">MKSKLLIFVAITYVVTIIFHMVLLLTNNPLNYVGITMIIPFIVALFVQKKIYNEDFILTLGLKAGKIKWYLIAIIIPVFLSFDYTMSLDEWLKMLLIGLTIASISALFEEVIWRGFVRYEMRNKNVIFTYLVTALIWTAWHIPISVLFLYSEHILLNTFFHSVQLFLISMIISWIRDKSHTVITAAIFHGMVNVFYFS</sequence>
<dbReference type="GO" id="GO:0080120">
    <property type="term" value="P:CAAX-box protein maturation"/>
    <property type="evidence" value="ECO:0007669"/>
    <property type="project" value="UniProtKB-ARBA"/>
</dbReference>
<dbReference type="PANTHER" id="PTHR35797:SF1">
    <property type="entry name" value="PROTEASE"/>
    <property type="match status" value="1"/>
</dbReference>
<dbReference type="PANTHER" id="PTHR35797">
    <property type="entry name" value="PROTEASE-RELATED"/>
    <property type="match status" value="1"/>
</dbReference>
<dbReference type="InterPro" id="IPR003675">
    <property type="entry name" value="Rce1/LyrA-like_dom"/>
</dbReference>
<dbReference type="AlphaFoldDB" id="A0A268EJ86"/>
<gene>
    <name evidence="3" type="ORF">CHH67_20675</name>
</gene>
<dbReference type="GO" id="GO:0004175">
    <property type="term" value="F:endopeptidase activity"/>
    <property type="evidence" value="ECO:0007669"/>
    <property type="project" value="UniProtKB-ARBA"/>
</dbReference>
<dbReference type="InterPro" id="IPR042150">
    <property type="entry name" value="MmRce1-like"/>
</dbReference>
<dbReference type="Pfam" id="PF02517">
    <property type="entry name" value="Rce1-like"/>
    <property type="match status" value="1"/>
</dbReference>
<dbReference type="Proteomes" id="UP000215596">
    <property type="component" value="Unassembled WGS sequence"/>
</dbReference>
<keyword evidence="1" id="KW-1133">Transmembrane helix</keyword>
<proteinExistence type="predicted"/>
<dbReference type="RefSeq" id="WP_095267278.1">
    <property type="nucleotide sequence ID" value="NZ_NPBY01000069.1"/>
</dbReference>
<keyword evidence="1" id="KW-0472">Membrane</keyword>